<dbReference type="EMBL" id="QJKF01000002">
    <property type="protein sequence ID" value="PXX69228.1"/>
    <property type="molecule type" value="Genomic_DNA"/>
</dbReference>
<sequence>MWPDDHLPIWATLPATLFIVAIAILRPALTPRTTMFGSLINTVLGFDAAAAILREPVIARRVAGVVPGGLPTVFDIWHWLTVTAWACGLGMVMFREYGRVHFRIRFKIVIVLSVVVGVVFLALSSPVRAHGMASIADYGGWRYGAYIGLYSILPLVVSCYLCALRYRAIAWRATTRWEVIMVVATVCFGIANFLPVCSIVVSAALDATGVSSELTQRMYNLVSDGLASGEPGLFLFTALVAVTARSTAQAVAQLLRLDRDSRTARRLYPLWRDLTVAVPQVVFRPKWADDWNASSLERLHRRRIEIHDAAQIVARYVLPLPAAIDDLIESTVAETDQEHLRLVAELAIAAGQLARNGGEPAYEPTVSRSDVPDLQTLIRLWQPAIQLLSTDAAERPGALVSRGGGHRLGSWLGVGSRGRP</sequence>
<evidence type="ECO:0000313" key="3">
    <source>
        <dbReference type="EMBL" id="PXX69228.1"/>
    </source>
</evidence>
<dbReference type="RefSeq" id="WP_040737879.1">
    <property type="nucleotide sequence ID" value="NZ_QJKF01000002.1"/>
</dbReference>
<dbReference type="InterPro" id="IPR046675">
    <property type="entry name" value="DUF6545"/>
</dbReference>
<dbReference type="OrthoDB" id="4534312at2"/>
<protein>
    <recommendedName>
        <fullName evidence="2">DUF6545 domain-containing protein</fullName>
    </recommendedName>
</protein>
<evidence type="ECO:0000256" key="1">
    <source>
        <dbReference type="SAM" id="Phobius"/>
    </source>
</evidence>
<proteinExistence type="predicted"/>
<feature type="domain" description="DUF6545" evidence="2">
    <location>
        <begin position="257"/>
        <end position="376"/>
    </location>
</feature>
<feature type="transmembrane region" description="Helical" evidence="1">
    <location>
        <begin position="7"/>
        <end position="29"/>
    </location>
</feature>
<dbReference type="Proteomes" id="UP000247569">
    <property type="component" value="Unassembled WGS sequence"/>
</dbReference>
<feature type="transmembrane region" description="Helical" evidence="1">
    <location>
        <begin position="76"/>
        <end position="94"/>
    </location>
</feature>
<feature type="transmembrane region" description="Helical" evidence="1">
    <location>
        <begin position="179"/>
        <end position="205"/>
    </location>
</feature>
<dbReference type="Pfam" id="PF20182">
    <property type="entry name" value="DUF6545"/>
    <property type="match status" value="1"/>
</dbReference>
<feature type="transmembrane region" description="Helical" evidence="1">
    <location>
        <begin position="143"/>
        <end position="167"/>
    </location>
</feature>
<keyword evidence="1" id="KW-1133">Transmembrane helix</keyword>
<gene>
    <name evidence="3" type="ORF">DFR70_102916</name>
</gene>
<feature type="transmembrane region" description="Helical" evidence="1">
    <location>
        <begin position="106"/>
        <end position="123"/>
    </location>
</feature>
<keyword evidence="4" id="KW-1185">Reference proteome</keyword>
<evidence type="ECO:0000259" key="2">
    <source>
        <dbReference type="Pfam" id="PF20182"/>
    </source>
</evidence>
<evidence type="ECO:0000313" key="4">
    <source>
        <dbReference type="Proteomes" id="UP000247569"/>
    </source>
</evidence>
<reference evidence="3 4" key="1">
    <citation type="submission" date="2018-05" db="EMBL/GenBank/DDBJ databases">
        <title>Genomic Encyclopedia of Type Strains, Phase IV (KMG-IV): sequencing the most valuable type-strain genomes for metagenomic binning, comparative biology and taxonomic classification.</title>
        <authorList>
            <person name="Goeker M."/>
        </authorList>
    </citation>
    <scope>NUCLEOTIDE SEQUENCE [LARGE SCALE GENOMIC DNA]</scope>
    <source>
        <strain evidence="3 4">DSM 44704</strain>
    </source>
</reference>
<keyword evidence="1" id="KW-0812">Transmembrane</keyword>
<dbReference type="AlphaFoldDB" id="A0A318K7A7"/>
<comment type="caution">
    <text evidence="3">The sequence shown here is derived from an EMBL/GenBank/DDBJ whole genome shotgun (WGS) entry which is preliminary data.</text>
</comment>
<keyword evidence="1" id="KW-0472">Membrane</keyword>
<name>A0A318K7A7_9NOCA</name>
<organism evidence="3 4">
    <name type="scientific">Nocardia tenerifensis</name>
    <dbReference type="NCBI Taxonomy" id="228006"/>
    <lineage>
        <taxon>Bacteria</taxon>
        <taxon>Bacillati</taxon>
        <taxon>Actinomycetota</taxon>
        <taxon>Actinomycetes</taxon>
        <taxon>Mycobacteriales</taxon>
        <taxon>Nocardiaceae</taxon>
        <taxon>Nocardia</taxon>
    </lineage>
</organism>
<accession>A0A318K7A7</accession>